<protein>
    <submittedName>
        <fullName evidence="2">Uncharacterized protein</fullName>
    </submittedName>
</protein>
<name>A0A5E4WS11_9BURK</name>
<reference evidence="2 3" key="1">
    <citation type="submission" date="2019-08" db="EMBL/GenBank/DDBJ databases">
        <authorList>
            <person name="Peeters C."/>
        </authorList>
    </citation>
    <scope>NUCLEOTIDE SEQUENCE [LARGE SCALE GENOMIC DNA]</scope>
    <source>
        <strain evidence="2 3">LMG 31116</strain>
    </source>
</reference>
<dbReference type="AlphaFoldDB" id="A0A5E4WS11"/>
<organism evidence="2 3">
    <name type="scientific">Pandoraea morbifera</name>
    <dbReference type="NCBI Taxonomy" id="2508300"/>
    <lineage>
        <taxon>Bacteria</taxon>
        <taxon>Pseudomonadati</taxon>
        <taxon>Pseudomonadota</taxon>
        <taxon>Betaproteobacteria</taxon>
        <taxon>Burkholderiales</taxon>
        <taxon>Burkholderiaceae</taxon>
        <taxon>Pandoraea</taxon>
    </lineage>
</organism>
<keyword evidence="3" id="KW-1185">Reference proteome</keyword>
<feature type="compositionally biased region" description="Basic and acidic residues" evidence="1">
    <location>
        <begin position="100"/>
        <end position="110"/>
    </location>
</feature>
<proteinExistence type="predicted"/>
<feature type="compositionally biased region" description="Basic and acidic residues" evidence="1">
    <location>
        <begin position="82"/>
        <end position="92"/>
    </location>
</feature>
<evidence type="ECO:0000256" key="1">
    <source>
        <dbReference type="SAM" id="MobiDB-lite"/>
    </source>
</evidence>
<feature type="region of interest" description="Disordered" evidence="1">
    <location>
        <begin position="82"/>
        <end position="114"/>
    </location>
</feature>
<accession>A0A5E4WS11</accession>
<sequence length="397" mass="41937">MITCAGSACRVAPETPPFPLADRARVDVCPSDSNVHTDTAVDARARPAASAQAGASIERLDEDTHAQLRAFRLRGRDAREAASTHDEMRVLVDGESTEGANDRSSGDAAREAGGLPPTAAVSCLMPDGAMPRAVNRPGHACPVRCAVLLTHAASVGVQLVSVASPYVAPDIFARLGGAQVCERVRSSATLEARGGRCQVLRIGSAIFTPGMMVAPYFALLALGDLVCWAVEFHRPGSLPFQGDSLANLVHWLNARGVFERACAVLGTNDAAIPAAVKRVRLLERSVAKLRAALDAHDDPLWQKTLATRIRLVSTGVFVWLIARLPFSDEVSGLPKGLPEFYQWLEKVGGGTKLAAAACESLVSSHPSAEADATMEDELVCVRVDPRGVAPTVEADSP</sequence>
<dbReference type="EMBL" id="CABPSD010000010">
    <property type="protein sequence ID" value="VVE26374.1"/>
    <property type="molecule type" value="Genomic_DNA"/>
</dbReference>
<evidence type="ECO:0000313" key="2">
    <source>
        <dbReference type="EMBL" id="VVE26374.1"/>
    </source>
</evidence>
<dbReference type="Proteomes" id="UP000368474">
    <property type="component" value="Unassembled WGS sequence"/>
</dbReference>
<dbReference type="RefSeq" id="WP_150567720.1">
    <property type="nucleotide sequence ID" value="NZ_CABPSD010000010.1"/>
</dbReference>
<evidence type="ECO:0000313" key="3">
    <source>
        <dbReference type="Proteomes" id="UP000368474"/>
    </source>
</evidence>
<gene>
    <name evidence="2" type="ORF">PMO31116_03372</name>
</gene>